<evidence type="ECO:0000313" key="2">
    <source>
        <dbReference type="EMBL" id="NML47194.1"/>
    </source>
</evidence>
<dbReference type="Proteomes" id="UP000541185">
    <property type="component" value="Unassembled WGS sequence"/>
</dbReference>
<feature type="compositionally biased region" description="Basic and acidic residues" evidence="1">
    <location>
        <begin position="1"/>
        <end position="20"/>
    </location>
</feature>
<protein>
    <submittedName>
        <fullName evidence="2">Uncharacterized protein</fullName>
    </submittedName>
</protein>
<evidence type="ECO:0000313" key="3">
    <source>
        <dbReference type="Proteomes" id="UP000541185"/>
    </source>
</evidence>
<dbReference type="EMBL" id="JABBFX010000003">
    <property type="protein sequence ID" value="NML47194.1"/>
    <property type="molecule type" value="Genomic_DNA"/>
</dbReference>
<organism evidence="2 3">
    <name type="scientific">Ramlibacter agri</name>
    <dbReference type="NCBI Taxonomy" id="2728837"/>
    <lineage>
        <taxon>Bacteria</taxon>
        <taxon>Pseudomonadati</taxon>
        <taxon>Pseudomonadota</taxon>
        <taxon>Betaproteobacteria</taxon>
        <taxon>Burkholderiales</taxon>
        <taxon>Comamonadaceae</taxon>
        <taxon>Ramlibacter</taxon>
    </lineage>
</organism>
<feature type="region of interest" description="Disordered" evidence="1">
    <location>
        <begin position="1"/>
        <end position="58"/>
    </location>
</feature>
<name>A0A848H9M7_9BURK</name>
<dbReference type="AlphaFoldDB" id="A0A848H9M7"/>
<evidence type="ECO:0000256" key="1">
    <source>
        <dbReference type="SAM" id="MobiDB-lite"/>
    </source>
</evidence>
<reference evidence="2 3" key="1">
    <citation type="submission" date="2020-04" db="EMBL/GenBank/DDBJ databases">
        <title>Ramlibacter sp. G-1-2-2 isolated from soil.</title>
        <authorList>
            <person name="Dahal R.H."/>
        </authorList>
    </citation>
    <scope>NUCLEOTIDE SEQUENCE [LARGE SCALE GENOMIC DNA]</scope>
    <source>
        <strain evidence="2 3">G-1-2-2</strain>
    </source>
</reference>
<keyword evidence="3" id="KW-1185">Reference proteome</keyword>
<accession>A0A848H9M7</accession>
<gene>
    <name evidence="2" type="ORF">HHL11_25835</name>
</gene>
<proteinExistence type="predicted"/>
<sequence length="58" mass="6493">MQNDPNRRQDADDDGTERGDAPIPRASDDEVLDDTARLAREGRKQLESDPKESKPAKD</sequence>
<comment type="caution">
    <text evidence="2">The sequence shown here is derived from an EMBL/GenBank/DDBJ whole genome shotgun (WGS) entry which is preliminary data.</text>
</comment>
<feature type="compositionally biased region" description="Basic and acidic residues" evidence="1">
    <location>
        <begin position="34"/>
        <end position="58"/>
    </location>
</feature>